<dbReference type="Proteomes" id="UP001279734">
    <property type="component" value="Unassembled WGS sequence"/>
</dbReference>
<organism evidence="1 2">
    <name type="scientific">Nepenthes gracilis</name>
    <name type="common">Slender pitcher plant</name>
    <dbReference type="NCBI Taxonomy" id="150966"/>
    <lineage>
        <taxon>Eukaryota</taxon>
        <taxon>Viridiplantae</taxon>
        <taxon>Streptophyta</taxon>
        <taxon>Embryophyta</taxon>
        <taxon>Tracheophyta</taxon>
        <taxon>Spermatophyta</taxon>
        <taxon>Magnoliopsida</taxon>
        <taxon>eudicotyledons</taxon>
        <taxon>Gunneridae</taxon>
        <taxon>Pentapetalae</taxon>
        <taxon>Caryophyllales</taxon>
        <taxon>Nepenthaceae</taxon>
        <taxon>Nepenthes</taxon>
    </lineage>
</organism>
<reference evidence="1" key="1">
    <citation type="submission" date="2023-05" db="EMBL/GenBank/DDBJ databases">
        <title>Nepenthes gracilis genome sequencing.</title>
        <authorList>
            <person name="Fukushima K."/>
        </authorList>
    </citation>
    <scope>NUCLEOTIDE SEQUENCE</scope>
    <source>
        <strain evidence="1">SING2019-196</strain>
    </source>
</reference>
<accession>A0AAD3XJI5</accession>
<gene>
    <name evidence="1" type="ORF">Nepgr_008575</name>
</gene>
<keyword evidence="2" id="KW-1185">Reference proteome</keyword>
<protein>
    <submittedName>
        <fullName evidence="1">Uncharacterized protein</fullName>
    </submittedName>
</protein>
<dbReference type="EMBL" id="BSYO01000006">
    <property type="protein sequence ID" value="GMH06735.1"/>
    <property type="molecule type" value="Genomic_DNA"/>
</dbReference>
<comment type="caution">
    <text evidence="1">The sequence shown here is derived from an EMBL/GenBank/DDBJ whole genome shotgun (WGS) entry which is preliminary data.</text>
</comment>
<name>A0AAD3XJI5_NEPGR</name>
<proteinExistence type="predicted"/>
<evidence type="ECO:0000313" key="2">
    <source>
        <dbReference type="Proteomes" id="UP001279734"/>
    </source>
</evidence>
<dbReference type="AlphaFoldDB" id="A0AAD3XJI5"/>
<sequence>MLMRMRIERVTTKAHSSAKAIATNYELLLCHVVTVEVKASRAPCKAVVTWVCLYEEVGGLIDRRRPFFFACALWGAFGFARRWVFRSQSPLSCFDLINPDDINDPMSVHLGKVGFQRMVRLVLMELLASMRNLLVFLLPLI</sequence>
<evidence type="ECO:0000313" key="1">
    <source>
        <dbReference type="EMBL" id="GMH06735.1"/>
    </source>
</evidence>